<dbReference type="EMBL" id="MFCX01000022">
    <property type="protein sequence ID" value="OGE25671.1"/>
    <property type="molecule type" value="Genomic_DNA"/>
</dbReference>
<organism evidence="2 3">
    <name type="scientific">Candidatus Daviesbacteria bacterium RIFCSPHIGHO2_02_FULL_39_12</name>
    <dbReference type="NCBI Taxonomy" id="1797770"/>
    <lineage>
        <taxon>Bacteria</taxon>
        <taxon>Candidatus Daviesiibacteriota</taxon>
    </lineage>
</organism>
<dbReference type="AlphaFoldDB" id="A0A1F5JAL0"/>
<sequence>MSSNAEGGHFNTDGAPRAGHESDILISGDADYPSDTSSTPTPTPSSAATPTPTPTPGQGAVLGAAATPTSTPAPAVLGAQAQQGEVLGAQALAPTGVFDQLIANLLKAAGIIISGLGLLGYAKGKWA</sequence>
<evidence type="ECO:0000313" key="3">
    <source>
        <dbReference type="Proteomes" id="UP000177042"/>
    </source>
</evidence>
<comment type="caution">
    <text evidence="2">The sequence shown here is derived from an EMBL/GenBank/DDBJ whole genome shotgun (WGS) entry which is preliminary data.</text>
</comment>
<reference evidence="2 3" key="1">
    <citation type="journal article" date="2016" name="Nat. Commun.">
        <title>Thousands of microbial genomes shed light on interconnected biogeochemical processes in an aquifer system.</title>
        <authorList>
            <person name="Anantharaman K."/>
            <person name="Brown C.T."/>
            <person name="Hug L.A."/>
            <person name="Sharon I."/>
            <person name="Castelle C.J."/>
            <person name="Probst A.J."/>
            <person name="Thomas B.C."/>
            <person name="Singh A."/>
            <person name="Wilkins M.J."/>
            <person name="Karaoz U."/>
            <person name="Brodie E.L."/>
            <person name="Williams K.H."/>
            <person name="Hubbard S.S."/>
            <person name="Banfield J.F."/>
        </authorList>
    </citation>
    <scope>NUCLEOTIDE SEQUENCE [LARGE SCALE GENOMIC DNA]</scope>
</reference>
<dbReference type="Proteomes" id="UP000177042">
    <property type="component" value="Unassembled WGS sequence"/>
</dbReference>
<feature type="compositionally biased region" description="Low complexity" evidence="1">
    <location>
        <begin position="33"/>
        <end position="50"/>
    </location>
</feature>
<evidence type="ECO:0000313" key="2">
    <source>
        <dbReference type="EMBL" id="OGE25671.1"/>
    </source>
</evidence>
<protein>
    <submittedName>
        <fullName evidence="2">Uncharacterized protein</fullName>
    </submittedName>
</protein>
<name>A0A1F5JAL0_9BACT</name>
<gene>
    <name evidence="2" type="ORF">A3C26_01765</name>
</gene>
<evidence type="ECO:0000256" key="1">
    <source>
        <dbReference type="SAM" id="MobiDB-lite"/>
    </source>
</evidence>
<proteinExistence type="predicted"/>
<accession>A0A1F5JAL0</accession>
<feature type="compositionally biased region" description="Low complexity" evidence="1">
    <location>
        <begin position="64"/>
        <end position="73"/>
    </location>
</feature>
<feature type="region of interest" description="Disordered" evidence="1">
    <location>
        <begin position="1"/>
        <end position="73"/>
    </location>
</feature>